<dbReference type="InterPro" id="IPR057506">
    <property type="entry name" value="C2_GPCPD1"/>
</dbReference>
<dbReference type="OMA" id="LCTALNW"/>
<evidence type="ECO:0000259" key="5">
    <source>
        <dbReference type="PROSITE" id="PS51704"/>
    </source>
</evidence>
<dbReference type="SUPFAM" id="SSF48403">
    <property type="entry name" value="Ankyrin repeat"/>
    <property type="match status" value="1"/>
</dbReference>
<dbReference type="InterPro" id="IPR030395">
    <property type="entry name" value="GP_PDE_dom"/>
</dbReference>
<dbReference type="KEGG" id="kng:KNAG_0A01560"/>
<dbReference type="eggNOG" id="KOG2421">
    <property type="taxonomic scope" value="Eukaryota"/>
</dbReference>
<dbReference type="CDD" id="cd14483">
    <property type="entry name" value="SPX_PHO81_NUC-2_like"/>
    <property type="match status" value="1"/>
</dbReference>
<organism evidence="6 7">
    <name type="scientific">Huiozyma naganishii (strain ATCC MYA-139 / BCRC 22969 / CBS 8797 / KCTC 17520 / NBRC 10181 / NCYC 3082 / Yp74L-3)</name>
    <name type="common">Yeast</name>
    <name type="synonym">Kazachstania naganishii</name>
    <dbReference type="NCBI Taxonomy" id="1071383"/>
    <lineage>
        <taxon>Eukaryota</taxon>
        <taxon>Fungi</taxon>
        <taxon>Dikarya</taxon>
        <taxon>Ascomycota</taxon>
        <taxon>Saccharomycotina</taxon>
        <taxon>Saccharomycetes</taxon>
        <taxon>Saccharomycetales</taxon>
        <taxon>Saccharomycetaceae</taxon>
        <taxon>Huiozyma</taxon>
    </lineage>
</organism>
<dbReference type="Pfam" id="PF25329">
    <property type="entry name" value="C2_GDE1"/>
    <property type="match status" value="1"/>
</dbReference>
<sequence>MKFGKYLESRQLELPEYSNHFIDYKALKKLIKQLAFPAMVYESKENAGSADTKADDVGVLDRQFDDSVAYKRLQENKASFFFRLERELEKVNMFYLQKESDLKIKFNILQSKYLEYKNNGKLNSKSNLSFKAIYGGFIKFQKDLINFEQYVELNKIGFSKALKKWDKRSYSQDKEFYLATVVSVQPIFIRTEALKLNDETINILIELNDLKSTLTGDEDSNIDARKRSESSFAGVGPIVNRGLMKNEDFDSDTEIEHWYSELLNISKLKDEDRRYSAIKTFALERMKPFFTQNIPITRIDRAVVLKESISKLFLLLTGSNMDDQCLQLFYDSVKDKIDLSYCDEDDEIFSKRNIFHESAHCLTQQRDFIVEITIRTLPRDTLKRLLNTQDIHLRTPLHYASELGKTKMAQDMINVDCGIAEYIDALDNDSRTPLVLAIINNHNDIVEALLMQGHAELWPNMNGNLQFSPLLTACRYNNYGATKIILRLCNERGIQFNSVQDSHGLGALHLVAKYGGDPSLIDLLIEYGADPNELDSLDNLPPIVYAIKEGRPLLVNKLLKSGANINMKDDEGKSPLFYALWESNIRVLNELLPYVKESDKLYNKISLTNPTLTPSKVSLTQMMSLSEDEDINDAYDSLDNIPAFTLPPPTIPLRKYGHNFLEQKIFVKVILQRYTNCIELHPSDENLIVPTPGRITVTSNSFDMIPRNIILKNSEGDTQNLEDDDTENGEINFQVDTLDGFVIDFEIFPAFGTRLIAKSTAMPFLFREKRLINSKSEIRLPLFDSRLNNIGTLKFKYQVIYPYEGRPLQITKYEPYWKSTANSNAIRGTGINSKLNTAEDVANTLVVNELHFVTSSSLKGEFIEIKVFHLQDGTIVAAPEFWMDVKGTKFLLTDLSVKQVELLSGRSISNVEENDLDTSEKVKQLIQSRVIDFETLLGRIPKTMQLVIQCCFPTMREINTIPVKISPQLSVNKFINSVLYIVFEHERSLRHSGEKIRSIVFSSCNWQVCAILNWKQPNFPVLLQMNTLSCQADGKFISDTPHRLKKLSTQYRSYGEQTNSTDATGGAHHFNDNEIEYNDNIRIRDMVKFAVNNNVLGVIIPYNILKLSETFVSSIKGQELLLIGSSDNNVTGGSEDEPIQIDNDLNGTYTNSKLVLKNP</sequence>
<dbReference type="PROSITE" id="PS51704">
    <property type="entry name" value="GP_PDE"/>
    <property type="match status" value="1"/>
</dbReference>
<dbReference type="SMART" id="SM00248">
    <property type="entry name" value="ANK"/>
    <property type="match status" value="6"/>
</dbReference>
<accession>J7QZF0</accession>
<dbReference type="GO" id="GO:0004861">
    <property type="term" value="F:cyclin-dependent protein serine/threonine kinase inhibitor activity"/>
    <property type="evidence" value="ECO:0007669"/>
    <property type="project" value="EnsemblFungi"/>
</dbReference>
<dbReference type="GO" id="GO:0000425">
    <property type="term" value="P:pexophagy"/>
    <property type="evidence" value="ECO:0007669"/>
    <property type="project" value="EnsemblFungi"/>
</dbReference>
<name>J7QZF0_HUIN7</name>
<dbReference type="GO" id="GO:0006796">
    <property type="term" value="P:phosphate-containing compound metabolic process"/>
    <property type="evidence" value="ECO:0007669"/>
    <property type="project" value="EnsemblFungi"/>
</dbReference>
<dbReference type="PROSITE" id="PS50297">
    <property type="entry name" value="ANK_REP_REGION"/>
    <property type="match status" value="2"/>
</dbReference>
<evidence type="ECO:0008006" key="8">
    <source>
        <dbReference type="Google" id="ProtNLM"/>
    </source>
</evidence>
<dbReference type="AlphaFoldDB" id="J7QZF0"/>
<reference evidence="7" key="2">
    <citation type="submission" date="2012-08" db="EMBL/GenBank/DDBJ databases">
        <title>Genome sequence of Kazachstania naganishii.</title>
        <authorList>
            <person name="Gordon J.L."/>
            <person name="Armisen D."/>
            <person name="Proux-Wera E."/>
            <person name="OhEigeartaigh S.S."/>
            <person name="Byrne K.P."/>
            <person name="Wolfe K.H."/>
        </authorList>
    </citation>
    <scope>NUCLEOTIDE SEQUENCE [LARGE SCALE GENOMIC DNA]</scope>
    <source>
        <strain evidence="7">ATCC MYA-139 / BCRC 22969 / CBS 8797 / CCRC 22969 / KCTC 17520 / NBRC 10181 / NCYC 3082</strain>
    </source>
</reference>
<evidence type="ECO:0000259" key="4">
    <source>
        <dbReference type="PROSITE" id="PS51382"/>
    </source>
</evidence>
<evidence type="ECO:0000313" key="6">
    <source>
        <dbReference type="EMBL" id="CCK67845.1"/>
    </source>
</evidence>
<feature type="repeat" description="ANK" evidence="3">
    <location>
        <begin position="503"/>
        <end position="536"/>
    </location>
</feature>
<dbReference type="eggNOG" id="KOG0504">
    <property type="taxonomic scope" value="Eukaryota"/>
</dbReference>
<dbReference type="PROSITE" id="PS50088">
    <property type="entry name" value="ANK_REPEAT"/>
    <property type="match status" value="2"/>
</dbReference>
<reference evidence="6 7" key="1">
    <citation type="journal article" date="2011" name="Proc. Natl. Acad. Sci. U.S.A.">
        <title>Evolutionary erosion of yeast sex chromosomes by mating-type switching accidents.</title>
        <authorList>
            <person name="Gordon J.L."/>
            <person name="Armisen D."/>
            <person name="Proux-Wera E."/>
            <person name="Oheigeartaigh S.S."/>
            <person name="Byrne K.P."/>
            <person name="Wolfe K.H."/>
        </authorList>
    </citation>
    <scope>NUCLEOTIDE SEQUENCE [LARGE SCALE GENOMIC DNA]</scope>
    <source>
        <strain evidence="7">ATCC MYA-139 / BCRC 22969 / CBS 8797 / CCRC 22969 / KCTC 17520 / NBRC 10181 / NCYC 3082</strain>
    </source>
</reference>
<dbReference type="Proteomes" id="UP000006310">
    <property type="component" value="Chromosome 1"/>
</dbReference>
<dbReference type="Pfam" id="PF12796">
    <property type="entry name" value="Ank_2"/>
    <property type="match status" value="2"/>
</dbReference>
<dbReference type="InterPro" id="IPR004331">
    <property type="entry name" value="SPX_dom"/>
</dbReference>
<keyword evidence="7" id="KW-1185">Reference proteome</keyword>
<evidence type="ECO:0000256" key="1">
    <source>
        <dbReference type="ARBA" id="ARBA00022737"/>
    </source>
</evidence>
<gene>
    <name evidence="6" type="primary">KNAG0A01560</name>
    <name evidence="6" type="ordered locus">KNAG_0A01560</name>
</gene>
<dbReference type="Pfam" id="PF03105">
    <property type="entry name" value="SPX"/>
    <property type="match status" value="1"/>
</dbReference>
<evidence type="ECO:0000256" key="3">
    <source>
        <dbReference type="PROSITE-ProRule" id="PRU00023"/>
    </source>
</evidence>
<dbReference type="GO" id="GO:0016036">
    <property type="term" value="P:cellular response to phosphate starvation"/>
    <property type="evidence" value="ECO:0007669"/>
    <property type="project" value="EnsemblFungi"/>
</dbReference>
<keyword evidence="2 3" id="KW-0040">ANK repeat</keyword>
<dbReference type="EMBL" id="HE978314">
    <property type="protein sequence ID" value="CCK67845.1"/>
    <property type="molecule type" value="Genomic_DNA"/>
</dbReference>
<dbReference type="RefSeq" id="XP_022462091.1">
    <property type="nucleotide sequence ID" value="XM_022610118.1"/>
</dbReference>
<dbReference type="PANTHER" id="PTHR24198:SF165">
    <property type="entry name" value="ANKYRIN REPEAT-CONTAINING PROTEIN-RELATED"/>
    <property type="match status" value="1"/>
</dbReference>
<dbReference type="InterPro" id="IPR036770">
    <property type="entry name" value="Ankyrin_rpt-contain_sf"/>
</dbReference>
<dbReference type="Gene3D" id="1.25.40.20">
    <property type="entry name" value="Ankyrin repeat-containing domain"/>
    <property type="match status" value="1"/>
</dbReference>
<feature type="domain" description="GP-PDE" evidence="5">
    <location>
        <begin position="810"/>
        <end position="1159"/>
    </location>
</feature>
<dbReference type="GO" id="GO:0006629">
    <property type="term" value="P:lipid metabolic process"/>
    <property type="evidence" value="ECO:0007669"/>
    <property type="project" value="InterPro"/>
</dbReference>
<dbReference type="InterPro" id="IPR002110">
    <property type="entry name" value="Ankyrin_rpt"/>
</dbReference>
<dbReference type="OrthoDB" id="1577640at2759"/>
<keyword evidence="1" id="KW-0677">Repeat</keyword>
<dbReference type="GO" id="GO:0008081">
    <property type="term" value="F:phosphoric diester hydrolase activity"/>
    <property type="evidence" value="ECO:0007669"/>
    <property type="project" value="InterPro"/>
</dbReference>
<dbReference type="GO" id="GO:0005634">
    <property type="term" value="C:nucleus"/>
    <property type="evidence" value="ECO:0007669"/>
    <property type="project" value="EnsemblFungi"/>
</dbReference>
<dbReference type="eggNOG" id="KOG1161">
    <property type="taxonomic scope" value="Eukaryota"/>
</dbReference>
<dbReference type="PROSITE" id="PS51382">
    <property type="entry name" value="SPX"/>
    <property type="match status" value="1"/>
</dbReference>
<dbReference type="STRING" id="1071383.J7QZF0"/>
<proteinExistence type="predicted"/>
<dbReference type="GeneID" id="34523480"/>
<dbReference type="HOGENOM" id="CLU_002842_1_0_1"/>
<evidence type="ECO:0000256" key="2">
    <source>
        <dbReference type="ARBA" id="ARBA00023043"/>
    </source>
</evidence>
<evidence type="ECO:0000313" key="7">
    <source>
        <dbReference type="Proteomes" id="UP000006310"/>
    </source>
</evidence>
<feature type="domain" description="SPX" evidence="4">
    <location>
        <begin position="1"/>
        <end position="179"/>
    </location>
</feature>
<protein>
    <recommendedName>
        <fullName evidence="8">SPX domain-containing protein</fullName>
    </recommendedName>
</protein>
<dbReference type="PANTHER" id="PTHR24198">
    <property type="entry name" value="ANKYRIN REPEAT AND PROTEIN KINASE DOMAIN-CONTAINING PROTEIN"/>
    <property type="match status" value="1"/>
</dbReference>
<feature type="repeat" description="ANK" evidence="3">
    <location>
        <begin position="538"/>
        <end position="570"/>
    </location>
</feature>